<name>A0A7D5INL1_9EURY</name>
<dbReference type="RefSeq" id="WP_176964781.1">
    <property type="nucleotide sequence ID" value="NZ_CP058215.1"/>
</dbReference>
<dbReference type="GeneID" id="55821093"/>
<evidence type="ECO:0000313" key="2">
    <source>
        <dbReference type="Proteomes" id="UP000509594"/>
    </source>
</evidence>
<dbReference type="AlphaFoldDB" id="A0A7D5INL1"/>
<protein>
    <submittedName>
        <fullName evidence="1">Uncharacterized protein</fullName>
    </submittedName>
</protein>
<dbReference type="OrthoDB" id="122358at2157"/>
<gene>
    <name evidence="1" type="ORF">HWN40_05420</name>
</gene>
<accession>A0A7D5INL1</accession>
<keyword evidence="2" id="KW-1185">Reference proteome</keyword>
<proteinExistence type="predicted"/>
<dbReference type="KEGG" id="mzi:HWN40_05420"/>
<reference evidence="1 2" key="1">
    <citation type="submission" date="2020-06" db="EMBL/GenBank/DDBJ databases">
        <title>Methanolobus halotolerans sp. nov., isolated from a saline lake Tus in Siberia.</title>
        <authorList>
            <person name="Shen Y."/>
            <person name="Chen S.-C."/>
            <person name="Lai M.-C."/>
            <person name="Huang H.-H."/>
            <person name="Chiu H.-H."/>
            <person name="Tang S.-L."/>
            <person name="Rogozin D.Y."/>
            <person name="Degermendzhy A.G."/>
        </authorList>
    </citation>
    <scope>NUCLEOTIDE SEQUENCE [LARGE SCALE GENOMIC DNA]</scope>
    <source>
        <strain evidence="1 2">DSM 21339</strain>
    </source>
</reference>
<evidence type="ECO:0000313" key="1">
    <source>
        <dbReference type="EMBL" id="QLC49725.1"/>
    </source>
</evidence>
<sequence>MIQIQRRYKEEVEEINEDDIDLVKINLNITRKVCCGGREKKSYDLGWVESPKDMKLTTVKEYTIHERVLEVWIEP</sequence>
<dbReference type="EMBL" id="CP058215">
    <property type="protein sequence ID" value="QLC49725.1"/>
    <property type="molecule type" value="Genomic_DNA"/>
</dbReference>
<dbReference type="Proteomes" id="UP000509594">
    <property type="component" value="Chromosome"/>
</dbReference>
<organism evidence="1 2">
    <name type="scientific">Methanolobus zinderi</name>
    <dbReference type="NCBI Taxonomy" id="536044"/>
    <lineage>
        <taxon>Archaea</taxon>
        <taxon>Methanobacteriati</taxon>
        <taxon>Methanobacteriota</taxon>
        <taxon>Stenosarchaea group</taxon>
        <taxon>Methanomicrobia</taxon>
        <taxon>Methanosarcinales</taxon>
        <taxon>Methanosarcinaceae</taxon>
        <taxon>Methanolobus</taxon>
    </lineage>
</organism>